<dbReference type="EMBL" id="MCSI01000196">
    <property type="protein sequence ID" value="PME55338.1"/>
    <property type="molecule type" value="Genomic_DNA"/>
</dbReference>
<evidence type="ECO:0000256" key="6">
    <source>
        <dbReference type="ARBA" id="ARBA00023027"/>
    </source>
</evidence>
<feature type="binding site" evidence="9">
    <location>
        <position position="103"/>
    </location>
    <ligand>
        <name>Zn(2+)</name>
        <dbReference type="ChEBI" id="CHEBI:29105"/>
    </ligand>
</feature>
<evidence type="ECO:0000256" key="8">
    <source>
        <dbReference type="ARBA" id="ARBA00023679"/>
    </source>
</evidence>
<keyword evidence="7 9" id="KW-0464">Manganese</keyword>
<comment type="caution">
    <text evidence="11">The sequence shown here is derived from an EMBL/GenBank/DDBJ whole genome shotgun (WGS) entry which is preliminary data.</text>
</comment>
<dbReference type="GO" id="GO:0030145">
    <property type="term" value="F:manganese ion binding"/>
    <property type="evidence" value="ECO:0007669"/>
    <property type="project" value="UniProtKB-UniRule"/>
</dbReference>
<feature type="binding site" evidence="9">
    <location>
        <position position="183"/>
    </location>
    <ligand>
        <name>a divalent metal cation</name>
        <dbReference type="ChEBI" id="CHEBI:60240"/>
        <label>3</label>
    </ligand>
</feature>
<reference evidence="12" key="1">
    <citation type="submission" date="2016-07" db="EMBL/GenBank/DDBJ databases">
        <title>Nontailed viruses are major unrecognized killers of bacteria in the ocean.</title>
        <authorList>
            <person name="Kauffman K."/>
            <person name="Hussain F."/>
            <person name="Yang J."/>
            <person name="Arevalo P."/>
            <person name="Brown J."/>
            <person name="Cutler M."/>
            <person name="Kelly L."/>
            <person name="Polz M.F."/>
        </authorList>
    </citation>
    <scope>NUCLEOTIDE SEQUENCE [LARGE SCALE GENOMIC DNA]</scope>
    <source>
        <strain evidence="12">10N.286.55.C1</strain>
    </source>
</reference>
<feature type="binding site" evidence="9">
    <location>
        <position position="106"/>
    </location>
    <ligand>
        <name>Zn(2+)</name>
        <dbReference type="ChEBI" id="CHEBI:29105"/>
    </ligand>
</feature>
<dbReference type="PANTHER" id="PTHR42904:SF6">
    <property type="entry name" value="NAD-CAPPED RNA HYDROLASE NUDT12"/>
    <property type="match status" value="1"/>
</dbReference>
<keyword evidence="5 9" id="KW-0460">Magnesium</keyword>
<feature type="binding site" evidence="9">
    <location>
        <position position="183"/>
    </location>
    <ligand>
        <name>a divalent metal cation</name>
        <dbReference type="ChEBI" id="CHEBI:60240"/>
        <label>1</label>
    </ligand>
</feature>
<dbReference type="RefSeq" id="WP_017104581.1">
    <property type="nucleotide sequence ID" value="NZ_MAKA01000185.1"/>
</dbReference>
<dbReference type="Proteomes" id="UP000235778">
    <property type="component" value="Unassembled WGS sequence"/>
</dbReference>
<dbReference type="GO" id="GO:0005829">
    <property type="term" value="C:cytosol"/>
    <property type="evidence" value="ECO:0007669"/>
    <property type="project" value="TreeGrafter"/>
</dbReference>
<gene>
    <name evidence="9" type="primary">nudC</name>
    <name evidence="11" type="ORF">BCV30_20620</name>
</gene>
<comment type="catalytic activity">
    <reaction evidence="9">
        <text>NADH + H2O = reduced beta-nicotinamide D-ribonucleotide + AMP + 2 H(+)</text>
        <dbReference type="Rhea" id="RHEA:48868"/>
        <dbReference type="ChEBI" id="CHEBI:15377"/>
        <dbReference type="ChEBI" id="CHEBI:15378"/>
        <dbReference type="ChEBI" id="CHEBI:57945"/>
        <dbReference type="ChEBI" id="CHEBI:90832"/>
        <dbReference type="ChEBI" id="CHEBI:456215"/>
        <dbReference type="EC" id="3.6.1.22"/>
    </reaction>
</comment>
<keyword evidence="4 9" id="KW-0862">Zinc</keyword>
<proteinExistence type="inferred from homology"/>
<dbReference type="InterPro" id="IPR020084">
    <property type="entry name" value="NUDIX_hydrolase_CS"/>
</dbReference>
<feature type="binding site" evidence="9">
    <location>
        <position position="224"/>
    </location>
    <ligand>
        <name>a divalent metal cation</name>
        <dbReference type="ChEBI" id="CHEBI:60240"/>
        <label>3</label>
    </ligand>
</feature>
<comment type="function">
    <text evidence="9">mRNA decapping enzyme that specifically removes the nicotinamide adenine dinucleotide (NAD) cap from a subset of mRNAs by hydrolyzing the diphosphate linkage to produce nicotinamide mononucleotide (NMN) and 5' monophosphate mRNA. The NAD-cap is present at the 5'-end of some mRNAs and stabilizes RNA against 5'-processing. Has preference for mRNAs with a 5'-end purine. Catalyzes the hydrolysis of a broad range of dinucleotide pyrophosphates.</text>
</comment>
<dbReference type="NCBIfam" id="NF001299">
    <property type="entry name" value="PRK00241.1"/>
    <property type="match status" value="1"/>
</dbReference>
<feature type="domain" description="Nudix hydrolase" evidence="10">
    <location>
        <begin position="130"/>
        <end position="253"/>
    </location>
</feature>
<name>A0A1B9Q893_9VIBR</name>
<dbReference type="Gene3D" id="3.90.79.20">
    <property type="match status" value="1"/>
</dbReference>
<evidence type="ECO:0000256" key="9">
    <source>
        <dbReference type="HAMAP-Rule" id="MF_00297"/>
    </source>
</evidence>
<protein>
    <recommendedName>
        <fullName evidence="9">NAD-capped RNA hydrolase NudC</fullName>
        <shortName evidence="9">DeNADding enzyme NudC</shortName>
        <ecNumber evidence="9">3.6.1.-</ecNumber>
    </recommendedName>
    <alternativeName>
        <fullName evidence="9">NADH pyrophosphatase</fullName>
        <ecNumber evidence="9">3.6.1.22</ecNumber>
    </alternativeName>
</protein>
<feature type="binding site" evidence="9">
    <location>
        <position position="74"/>
    </location>
    <ligand>
        <name>substrate</name>
    </ligand>
</feature>
<evidence type="ECO:0000259" key="10">
    <source>
        <dbReference type="PROSITE" id="PS51462"/>
    </source>
</evidence>
<feature type="binding site" evidence="9">
    <location>
        <position position="129"/>
    </location>
    <ligand>
        <name>substrate</name>
    </ligand>
</feature>
<evidence type="ECO:0000256" key="5">
    <source>
        <dbReference type="ARBA" id="ARBA00022842"/>
    </source>
</evidence>
<dbReference type="InterPro" id="IPR049734">
    <property type="entry name" value="NudC-like_C"/>
</dbReference>
<dbReference type="InterPro" id="IPR015797">
    <property type="entry name" value="NUDIX_hydrolase-like_dom_sf"/>
</dbReference>
<organism evidence="11 12">
    <name type="scientific">Vibrio lentus</name>
    <dbReference type="NCBI Taxonomy" id="136468"/>
    <lineage>
        <taxon>Bacteria</taxon>
        <taxon>Pseudomonadati</taxon>
        <taxon>Pseudomonadota</taxon>
        <taxon>Gammaproteobacteria</taxon>
        <taxon>Vibrionales</taxon>
        <taxon>Vibrionaceae</taxon>
        <taxon>Vibrio</taxon>
    </lineage>
</organism>
<dbReference type="EC" id="3.6.1.22" evidence="9"/>
<accession>A0A1B9Q893</accession>
<evidence type="ECO:0000256" key="1">
    <source>
        <dbReference type="ARBA" id="ARBA00009595"/>
    </source>
</evidence>
<keyword evidence="6 9" id="KW-0520">NAD</keyword>
<dbReference type="EC" id="3.6.1.-" evidence="9"/>
<dbReference type="GO" id="GO:0019677">
    <property type="term" value="P:NAD+ catabolic process"/>
    <property type="evidence" value="ECO:0007669"/>
    <property type="project" value="TreeGrafter"/>
</dbReference>
<feature type="binding site" evidence="9">
    <location>
        <position position="246"/>
    </location>
    <ligand>
        <name>substrate</name>
    </ligand>
</feature>
<dbReference type="HAMAP" id="MF_00297">
    <property type="entry name" value="Nudix_NudC"/>
    <property type="match status" value="1"/>
</dbReference>
<dbReference type="InterPro" id="IPR020476">
    <property type="entry name" value="Nudix_hydrolase"/>
</dbReference>
<feature type="short sequence motif" description="Nudix box" evidence="9">
    <location>
        <begin position="164"/>
        <end position="185"/>
    </location>
</feature>
<dbReference type="InterPro" id="IPR022925">
    <property type="entry name" value="RNA_Hydrolase_NudC"/>
</dbReference>
<keyword evidence="3 9" id="KW-0378">Hydrolase</keyword>
<feature type="binding site" evidence="9">
    <location>
        <position position="121"/>
    </location>
    <ligand>
        <name>Zn(2+)</name>
        <dbReference type="ChEBI" id="CHEBI:29105"/>
    </ligand>
</feature>
<feature type="binding site" evidence="9">
    <location>
        <position position="124"/>
    </location>
    <ligand>
        <name>Zn(2+)</name>
        <dbReference type="ChEBI" id="CHEBI:29105"/>
    </ligand>
</feature>
<evidence type="ECO:0000256" key="4">
    <source>
        <dbReference type="ARBA" id="ARBA00022833"/>
    </source>
</evidence>
<dbReference type="InterPro" id="IPR050241">
    <property type="entry name" value="NAD-cap_RNA_hydrolase_NudC"/>
</dbReference>
<comment type="catalytic activity">
    <reaction evidence="8">
        <text>a 5'-end NAD(+)-phospho-ribonucleoside in mRNA + H2O = a 5'-end phospho-adenosine-phospho-ribonucleoside in mRNA + beta-nicotinamide D-ribonucleotide + 2 H(+)</text>
        <dbReference type="Rhea" id="RHEA:60876"/>
        <dbReference type="Rhea" id="RHEA-COMP:15698"/>
        <dbReference type="Rhea" id="RHEA-COMP:15719"/>
        <dbReference type="ChEBI" id="CHEBI:14649"/>
        <dbReference type="ChEBI" id="CHEBI:15377"/>
        <dbReference type="ChEBI" id="CHEBI:15378"/>
        <dbReference type="ChEBI" id="CHEBI:144029"/>
        <dbReference type="ChEBI" id="CHEBI:144051"/>
    </reaction>
    <physiologicalReaction direction="left-to-right" evidence="8">
        <dbReference type="Rhea" id="RHEA:60877"/>
    </physiologicalReaction>
</comment>
<sequence length="269" mass="30389">MLKKSDTKMTEQAYWCVVSGSDIWVNNDQFPYGSADELGLSVEHAICIGQHQGRQVYWLNDCDVESELTMVNLRELLHWSESSFLMASKAIQYGHMTQSMRFCPQCGGRNHLNHNQVAMQCGDCRTLHYPRIFPCIIVAVRNDNKILLAQHPRHKTGMYTVIAGFLEVGETLEQCVAREVKEETGIDVSNIRYFGSQPWAFPSSMMMAFLADYAGGTLKPDYSELSDAQWFDVTSLPDVAPVGTIARQLIEKTVDDVLKDTVTEQVLEH</sequence>
<feature type="binding site" evidence="9">
    <location>
        <position position="224"/>
    </location>
    <ligand>
        <name>a divalent metal cation</name>
        <dbReference type="ChEBI" id="CHEBI:60240"/>
        <label>1</label>
    </ligand>
</feature>
<dbReference type="InterPro" id="IPR015376">
    <property type="entry name" value="Znr_NADH_PPase"/>
</dbReference>
<keyword evidence="2 9" id="KW-0479">Metal-binding</keyword>
<feature type="binding site" evidence="9">
    <location>
        <begin position="197"/>
        <end position="204"/>
    </location>
    <ligand>
        <name>substrate</name>
    </ligand>
</feature>
<evidence type="ECO:0000256" key="2">
    <source>
        <dbReference type="ARBA" id="ARBA00022723"/>
    </source>
</evidence>
<dbReference type="AlphaFoldDB" id="A0A1B9Q893"/>
<dbReference type="Gene3D" id="3.90.79.10">
    <property type="entry name" value="Nucleoside Triphosphate Pyrophosphohydrolase"/>
    <property type="match status" value="1"/>
</dbReference>
<dbReference type="PANTHER" id="PTHR42904">
    <property type="entry name" value="NUDIX HYDROLASE, NUDC SUBFAMILY"/>
    <property type="match status" value="1"/>
</dbReference>
<evidence type="ECO:0000256" key="3">
    <source>
        <dbReference type="ARBA" id="ARBA00022801"/>
    </source>
</evidence>
<dbReference type="GO" id="GO:0006742">
    <property type="term" value="P:NADP+ catabolic process"/>
    <property type="evidence" value="ECO:0007669"/>
    <property type="project" value="TreeGrafter"/>
</dbReference>
<dbReference type="InterPro" id="IPR000086">
    <property type="entry name" value="NUDIX_hydrolase_dom"/>
</dbReference>
<comment type="cofactor">
    <cofactor evidence="9">
        <name>Zn(2+)</name>
        <dbReference type="ChEBI" id="CHEBI:29105"/>
    </cofactor>
    <text evidence="9">Binds 1 zinc ion per subunit.</text>
</comment>
<dbReference type="GO" id="GO:0008270">
    <property type="term" value="F:zinc ion binding"/>
    <property type="evidence" value="ECO:0007669"/>
    <property type="project" value="UniProtKB-UniRule"/>
</dbReference>
<dbReference type="GO" id="GO:0000210">
    <property type="term" value="F:NAD+ diphosphatase activity"/>
    <property type="evidence" value="ECO:0007669"/>
    <property type="project" value="UniProtKB-UniRule"/>
</dbReference>
<dbReference type="GO" id="GO:0000287">
    <property type="term" value="F:magnesium ion binding"/>
    <property type="evidence" value="ECO:0007669"/>
    <property type="project" value="UniProtKB-UniRule"/>
</dbReference>
<dbReference type="FunFam" id="3.90.79.10:FF:000004">
    <property type="entry name" value="NADH pyrophosphatase"/>
    <property type="match status" value="1"/>
</dbReference>
<dbReference type="SUPFAM" id="SSF55811">
    <property type="entry name" value="Nudix"/>
    <property type="match status" value="1"/>
</dbReference>
<dbReference type="CDD" id="cd03429">
    <property type="entry name" value="NUDIX_NADH_pyrophosphatase_Nudt13"/>
    <property type="match status" value="1"/>
</dbReference>
<comment type="caution">
    <text evidence="9">Lacks conserved residue(s) required for the propagation of feature annotation.</text>
</comment>
<dbReference type="PRINTS" id="PR00502">
    <property type="entry name" value="NUDIXFAMILY"/>
</dbReference>
<comment type="cofactor">
    <cofactor evidence="9">
        <name>Mg(2+)</name>
        <dbReference type="ChEBI" id="CHEBI:18420"/>
    </cofactor>
    <cofactor evidence="9">
        <name>Mn(2+)</name>
        <dbReference type="ChEBI" id="CHEBI:29035"/>
    </cofactor>
    <text evidence="9">Divalent metal cations. Mg(2+) or Mn(2+).</text>
</comment>
<evidence type="ECO:0000313" key="11">
    <source>
        <dbReference type="EMBL" id="PME55338.1"/>
    </source>
</evidence>
<feature type="binding site" evidence="9">
    <location>
        <position position="179"/>
    </location>
    <ligand>
        <name>a divalent metal cation</name>
        <dbReference type="ChEBI" id="CHEBI:60240"/>
        <label>2</label>
    </ligand>
</feature>
<feature type="binding site" evidence="9">
    <location>
        <position position="179"/>
    </location>
    <ligand>
        <name>a divalent metal cation</name>
        <dbReference type="ChEBI" id="CHEBI:60240"/>
        <label>3</label>
    </ligand>
</feature>
<evidence type="ECO:0000313" key="12">
    <source>
        <dbReference type="Proteomes" id="UP000235778"/>
    </source>
</evidence>
<dbReference type="Pfam" id="PF00293">
    <property type="entry name" value="NUDIX"/>
    <property type="match status" value="1"/>
</dbReference>
<comment type="subunit">
    <text evidence="9">Homodimer.</text>
</comment>
<dbReference type="Pfam" id="PF09297">
    <property type="entry name" value="Zn_ribbon_NUD"/>
    <property type="match status" value="1"/>
</dbReference>
<dbReference type="PROSITE" id="PS00893">
    <property type="entry name" value="NUDIX_BOX"/>
    <property type="match status" value="1"/>
</dbReference>
<comment type="catalytic activity">
    <reaction evidence="9">
        <text>NAD(+) + H2O = beta-nicotinamide D-ribonucleotide + AMP + 2 H(+)</text>
        <dbReference type="Rhea" id="RHEA:11800"/>
        <dbReference type="ChEBI" id="CHEBI:14649"/>
        <dbReference type="ChEBI" id="CHEBI:15377"/>
        <dbReference type="ChEBI" id="CHEBI:15378"/>
        <dbReference type="ChEBI" id="CHEBI:57540"/>
        <dbReference type="ChEBI" id="CHEBI:456215"/>
        <dbReference type="EC" id="3.6.1.22"/>
    </reaction>
</comment>
<feature type="binding site" evidence="9">
    <location>
        <position position="163"/>
    </location>
    <ligand>
        <name>a divalent metal cation</name>
        <dbReference type="ChEBI" id="CHEBI:60240"/>
        <label>1</label>
    </ligand>
</feature>
<evidence type="ECO:0000256" key="7">
    <source>
        <dbReference type="ARBA" id="ARBA00023211"/>
    </source>
</evidence>
<comment type="similarity">
    <text evidence="1 9">Belongs to the Nudix hydrolase family. NudC subfamily.</text>
</comment>
<dbReference type="GO" id="GO:0035529">
    <property type="term" value="F:NADH pyrophosphatase activity"/>
    <property type="evidence" value="ECO:0007669"/>
    <property type="project" value="TreeGrafter"/>
</dbReference>
<dbReference type="PROSITE" id="PS51462">
    <property type="entry name" value="NUDIX"/>
    <property type="match status" value="1"/>
</dbReference>